<feature type="compositionally biased region" description="Acidic residues" evidence="1">
    <location>
        <begin position="91"/>
        <end position="102"/>
    </location>
</feature>
<dbReference type="GeneID" id="110342156"/>
<reference evidence="3 4" key="1">
    <citation type="submission" date="2025-04" db="UniProtKB">
        <authorList>
            <consortium name="RefSeq"/>
        </authorList>
    </citation>
    <scope>IDENTIFICATION</scope>
</reference>
<accession>A0A3Q0D2C2</accession>
<organism evidence="2 4">
    <name type="scientific">Mesocricetus auratus</name>
    <name type="common">Golden hamster</name>
    <dbReference type="NCBI Taxonomy" id="10036"/>
    <lineage>
        <taxon>Eukaryota</taxon>
        <taxon>Metazoa</taxon>
        <taxon>Chordata</taxon>
        <taxon>Craniata</taxon>
        <taxon>Vertebrata</taxon>
        <taxon>Euteleostomi</taxon>
        <taxon>Mammalia</taxon>
        <taxon>Eutheria</taxon>
        <taxon>Euarchontoglires</taxon>
        <taxon>Glires</taxon>
        <taxon>Rodentia</taxon>
        <taxon>Myomorpha</taxon>
        <taxon>Muroidea</taxon>
        <taxon>Cricetidae</taxon>
        <taxon>Cricetinae</taxon>
        <taxon>Mesocricetus</taxon>
    </lineage>
</organism>
<dbReference type="RefSeq" id="XP_021086678.1">
    <property type="nucleotide sequence ID" value="XM_021231019.1"/>
</dbReference>
<evidence type="ECO:0000313" key="4">
    <source>
        <dbReference type="RefSeq" id="XP_021086679.1"/>
    </source>
</evidence>
<dbReference type="RefSeq" id="XP_021086679.1">
    <property type="nucleotide sequence ID" value="XM_021231020.1"/>
</dbReference>
<evidence type="ECO:0000256" key="1">
    <source>
        <dbReference type="SAM" id="MobiDB-lite"/>
    </source>
</evidence>
<protein>
    <submittedName>
        <fullName evidence="3 4">Glutamic acid-rich protein-like</fullName>
    </submittedName>
</protein>
<evidence type="ECO:0000313" key="3">
    <source>
        <dbReference type="RefSeq" id="XP_021086678.1"/>
    </source>
</evidence>
<feature type="compositionally biased region" description="Basic and acidic residues" evidence="1">
    <location>
        <begin position="118"/>
        <end position="137"/>
    </location>
</feature>
<evidence type="ECO:0000313" key="2">
    <source>
        <dbReference type="Proteomes" id="UP000886700"/>
    </source>
</evidence>
<feature type="compositionally biased region" description="Acidic residues" evidence="1">
    <location>
        <begin position="138"/>
        <end position="152"/>
    </location>
</feature>
<name>A0A3Q0D2C2_MESAU</name>
<proteinExistence type="predicted"/>
<dbReference type="Proteomes" id="UP000886700">
    <property type="component" value="Unplaced"/>
</dbReference>
<sequence length="152" mass="17584">MLYFQERSPFPTDRVGVGRHMNPYVIVNDEGLVPEEYVSLIPEEMIPVALEAEMEESLEGEEVIWSHVPNEEEENQTETQVENCDCTHNVEEDDDDDDDDDEANYKHTENFTGSVNDHTYECTHDETKEAAFRGKDENENENQEVEDDINPN</sequence>
<gene>
    <name evidence="3 4" type="primary">LOC110342156</name>
</gene>
<keyword evidence="2" id="KW-1185">Reference proteome</keyword>
<dbReference type="KEGG" id="maua:110342156"/>
<dbReference type="AlphaFoldDB" id="A0A3Q0D2C2"/>
<feature type="region of interest" description="Disordered" evidence="1">
    <location>
        <begin position="69"/>
        <end position="152"/>
    </location>
</feature>